<dbReference type="Proteomes" id="UP000838878">
    <property type="component" value="Chromosome 13"/>
</dbReference>
<dbReference type="EMBL" id="OV170233">
    <property type="protein sequence ID" value="CAH0719170.1"/>
    <property type="molecule type" value="Genomic_DNA"/>
</dbReference>
<sequence>MRKNIFSASPRHGRFTKLTAKTSTDLIHSSNEERSLIRPKYREPHSVLLNGNTRSYVSGKAKGILPLQDKVAIEFLTCNNIQEYETCHSPSTHDNLRHVAPRAARQSRTRLSIVWTCHCKVEPLLAGTSTRVAVKSVTRTLGLQCWIWNSVFFFNHLGLCLG</sequence>
<protein>
    <submittedName>
        <fullName evidence="1">Uncharacterized protein</fullName>
    </submittedName>
</protein>
<evidence type="ECO:0000313" key="1">
    <source>
        <dbReference type="EMBL" id="CAH0719170.1"/>
    </source>
</evidence>
<name>A0A8J9VGX7_9NEOP</name>
<keyword evidence="2" id="KW-1185">Reference proteome</keyword>
<accession>A0A8J9VGX7</accession>
<proteinExistence type="predicted"/>
<gene>
    <name evidence="1" type="ORF">BINO364_LOCUS5550</name>
</gene>
<dbReference type="AlphaFoldDB" id="A0A8J9VGX7"/>
<feature type="non-terminal residue" evidence="1">
    <location>
        <position position="162"/>
    </location>
</feature>
<reference evidence="1" key="1">
    <citation type="submission" date="2021-12" db="EMBL/GenBank/DDBJ databases">
        <authorList>
            <person name="Martin H S."/>
        </authorList>
    </citation>
    <scope>NUCLEOTIDE SEQUENCE</scope>
</reference>
<organism evidence="1 2">
    <name type="scientific">Brenthis ino</name>
    <name type="common">lesser marbled fritillary</name>
    <dbReference type="NCBI Taxonomy" id="405034"/>
    <lineage>
        <taxon>Eukaryota</taxon>
        <taxon>Metazoa</taxon>
        <taxon>Ecdysozoa</taxon>
        <taxon>Arthropoda</taxon>
        <taxon>Hexapoda</taxon>
        <taxon>Insecta</taxon>
        <taxon>Pterygota</taxon>
        <taxon>Neoptera</taxon>
        <taxon>Endopterygota</taxon>
        <taxon>Lepidoptera</taxon>
        <taxon>Glossata</taxon>
        <taxon>Ditrysia</taxon>
        <taxon>Papilionoidea</taxon>
        <taxon>Nymphalidae</taxon>
        <taxon>Heliconiinae</taxon>
        <taxon>Argynnini</taxon>
        <taxon>Brenthis</taxon>
    </lineage>
</organism>
<evidence type="ECO:0000313" key="2">
    <source>
        <dbReference type="Proteomes" id="UP000838878"/>
    </source>
</evidence>